<dbReference type="AlphaFoldDB" id="A0A427YXP5"/>
<dbReference type="Proteomes" id="UP000279259">
    <property type="component" value="Unassembled WGS sequence"/>
</dbReference>
<evidence type="ECO:0000313" key="3">
    <source>
        <dbReference type="Proteomes" id="UP000279259"/>
    </source>
</evidence>
<accession>A0A427YXP5</accession>
<dbReference type="EMBL" id="RSCD01000001">
    <property type="protein sequence ID" value="RSH95849.1"/>
    <property type="molecule type" value="Genomic_DNA"/>
</dbReference>
<evidence type="ECO:0000313" key="2">
    <source>
        <dbReference type="EMBL" id="RSH95849.1"/>
    </source>
</evidence>
<proteinExistence type="predicted"/>
<evidence type="ECO:0000256" key="1">
    <source>
        <dbReference type="SAM" id="MobiDB-lite"/>
    </source>
</evidence>
<gene>
    <name evidence="2" type="ORF">EHS25_000942</name>
</gene>
<sequence length="146" mass="15399">MMPTPTTSSTIGPQSQTWIGGGASTMGWLSMKNMWARQIGPELSLSIGAFDAKVIPVTFSSTPTGPGQGVHYPTAESTPWKSSCTSSTSYPRTTTHPAHQRQDQIGSAQDQEAAILINTSRGGVPRDTLTLLRIARVSVSNAPTGV</sequence>
<protein>
    <submittedName>
        <fullName evidence="2">Uncharacterized protein</fullName>
    </submittedName>
</protein>
<reference evidence="2 3" key="1">
    <citation type="submission" date="2018-11" db="EMBL/GenBank/DDBJ databases">
        <title>Genome sequence of Saitozyma podzolica DSM 27192.</title>
        <authorList>
            <person name="Aliyu H."/>
            <person name="Gorte O."/>
            <person name="Ochsenreither K."/>
        </authorList>
    </citation>
    <scope>NUCLEOTIDE SEQUENCE [LARGE SCALE GENOMIC DNA]</scope>
    <source>
        <strain evidence="2 3">DSM 27192</strain>
    </source>
</reference>
<feature type="compositionally biased region" description="Polar residues" evidence="1">
    <location>
        <begin position="75"/>
        <end position="107"/>
    </location>
</feature>
<name>A0A427YXP5_9TREE</name>
<keyword evidence="3" id="KW-1185">Reference proteome</keyword>
<comment type="caution">
    <text evidence="2">The sequence shown here is derived from an EMBL/GenBank/DDBJ whole genome shotgun (WGS) entry which is preliminary data.</text>
</comment>
<feature type="region of interest" description="Disordered" evidence="1">
    <location>
        <begin position="61"/>
        <end position="107"/>
    </location>
</feature>
<organism evidence="2 3">
    <name type="scientific">Saitozyma podzolica</name>
    <dbReference type="NCBI Taxonomy" id="1890683"/>
    <lineage>
        <taxon>Eukaryota</taxon>
        <taxon>Fungi</taxon>
        <taxon>Dikarya</taxon>
        <taxon>Basidiomycota</taxon>
        <taxon>Agaricomycotina</taxon>
        <taxon>Tremellomycetes</taxon>
        <taxon>Tremellales</taxon>
        <taxon>Trimorphomycetaceae</taxon>
        <taxon>Saitozyma</taxon>
    </lineage>
</organism>